<reference evidence="2" key="1">
    <citation type="submission" date="2020-06" db="EMBL/GenBank/DDBJ databases">
        <title>WGS assembly of Ceratodon purpureus strain R40.</title>
        <authorList>
            <person name="Carey S.B."/>
            <person name="Jenkins J."/>
            <person name="Shu S."/>
            <person name="Lovell J.T."/>
            <person name="Sreedasyam A."/>
            <person name="Maumus F."/>
            <person name="Tiley G.P."/>
            <person name="Fernandez-Pozo N."/>
            <person name="Barry K."/>
            <person name="Chen C."/>
            <person name="Wang M."/>
            <person name="Lipzen A."/>
            <person name="Daum C."/>
            <person name="Saski C.A."/>
            <person name="Payton A.C."/>
            <person name="Mcbreen J.C."/>
            <person name="Conrad R.E."/>
            <person name="Kollar L.M."/>
            <person name="Olsson S."/>
            <person name="Huttunen S."/>
            <person name="Landis J.B."/>
            <person name="Wickett N.J."/>
            <person name="Johnson M.G."/>
            <person name="Rensing S.A."/>
            <person name="Grimwood J."/>
            <person name="Schmutz J."/>
            <person name="Mcdaniel S.F."/>
        </authorList>
    </citation>
    <scope>NUCLEOTIDE SEQUENCE</scope>
    <source>
        <strain evidence="2">R40</strain>
    </source>
</reference>
<feature type="signal peptide" evidence="1">
    <location>
        <begin position="1"/>
        <end position="21"/>
    </location>
</feature>
<organism evidence="2 3">
    <name type="scientific">Ceratodon purpureus</name>
    <name type="common">Fire moss</name>
    <name type="synonym">Dicranum purpureum</name>
    <dbReference type="NCBI Taxonomy" id="3225"/>
    <lineage>
        <taxon>Eukaryota</taxon>
        <taxon>Viridiplantae</taxon>
        <taxon>Streptophyta</taxon>
        <taxon>Embryophyta</taxon>
        <taxon>Bryophyta</taxon>
        <taxon>Bryophytina</taxon>
        <taxon>Bryopsida</taxon>
        <taxon>Dicranidae</taxon>
        <taxon>Pseudoditrichales</taxon>
        <taxon>Ditrichaceae</taxon>
        <taxon>Ceratodon</taxon>
    </lineage>
</organism>
<accession>A0A8T0H207</accession>
<evidence type="ECO:0000313" key="3">
    <source>
        <dbReference type="Proteomes" id="UP000822688"/>
    </source>
</evidence>
<name>A0A8T0H207_CERPU</name>
<dbReference type="EMBL" id="CM026429">
    <property type="protein sequence ID" value="KAG0565193.1"/>
    <property type="molecule type" value="Genomic_DNA"/>
</dbReference>
<gene>
    <name evidence="2" type="ORF">KC19_8G171900</name>
</gene>
<feature type="chain" id="PRO_5035884311" evidence="1">
    <location>
        <begin position="22"/>
        <end position="58"/>
    </location>
</feature>
<protein>
    <submittedName>
        <fullName evidence="2">Uncharacterized protein</fullName>
    </submittedName>
</protein>
<dbReference type="Proteomes" id="UP000822688">
    <property type="component" value="Chromosome 8"/>
</dbReference>
<sequence length="58" mass="6667">MSITNWILSTVCLLYTKHCEGSSEARPERKRWLKYYHLLLGLSKMSAVGPLCITRDVP</sequence>
<dbReference type="AlphaFoldDB" id="A0A8T0H207"/>
<keyword evidence="3" id="KW-1185">Reference proteome</keyword>
<evidence type="ECO:0000313" key="2">
    <source>
        <dbReference type="EMBL" id="KAG0565193.1"/>
    </source>
</evidence>
<proteinExistence type="predicted"/>
<evidence type="ECO:0000256" key="1">
    <source>
        <dbReference type="SAM" id="SignalP"/>
    </source>
</evidence>
<comment type="caution">
    <text evidence="2">The sequence shown here is derived from an EMBL/GenBank/DDBJ whole genome shotgun (WGS) entry which is preliminary data.</text>
</comment>
<keyword evidence="1" id="KW-0732">Signal</keyword>